<evidence type="ECO:0000313" key="1">
    <source>
        <dbReference type="EMBL" id="OIQ92286.1"/>
    </source>
</evidence>
<proteinExistence type="predicted"/>
<comment type="caution">
    <text evidence="1">The sequence shown here is derived from an EMBL/GenBank/DDBJ whole genome shotgun (WGS) entry which is preliminary data.</text>
</comment>
<sequence length="167" mass="18576">MTRLFKWLAQGLLYGLFALTIGTFSGWPRYRHLASDEALIRVSFSLEGKRESACHRRSPEELAKLAPNMRMALDCPRRRSPVTVAVDIDGKPVFNRVAMPSGLSGDGASNVYQRFAVPAGEHRLAVRLKNDVNSAGFDYQRETRVDLKPGQVLVIDFDAEKGGITLK</sequence>
<gene>
    <name evidence="1" type="ORF">GALL_258020</name>
</gene>
<accession>A0A1J5R8D6</accession>
<name>A0A1J5R8D6_9ZZZZ</name>
<protein>
    <submittedName>
        <fullName evidence="1">Uncharacterized protein</fullName>
    </submittedName>
</protein>
<dbReference type="AlphaFoldDB" id="A0A1J5R8D6"/>
<reference evidence="1" key="1">
    <citation type="submission" date="2016-10" db="EMBL/GenBank/DDBJ databases">
        <title>Sequence of Gallionella enrichment culture.</title>
        <authorList>
            <person name="Poehlein A."/>
            <person name="Muehling M."/>
            <person name="Daniel R."/>
        </authorList>
    </citation>
    <scope>NUCLEOTIDE SEQUENCE</scope>
</reference>
<dbReference type="EMBL" id="MLJW01000236">
    <property type="protein sequence ID" value="OIQ92286.1"/>
    <property type="molecule type" value="Genomic_DNA"/>
</dbReference>
<organism evidence="1">
    <name type="scientific">mine drainage metagenome</name>
    <dbReference type="NCBI Taxonomy" id="410659"/>
    <lineage>
        <taxon>unclassified sequences</taxon>
        <taxon>metagenomes</taxon>
        <taxon>ecological metagenomes</taxon>
    </lineage>
</organism>